<comment type="subcellular location">
    <subcellularLocation>
        <location evidence="1">Cell projection</location>
        <location evidence="1">Neuron projection</location>
    </subcellularLocation>
    <subcellularLocation>
        <location evidence="2 42">Secreted</location>
    </subcellularLocation>
    <subcellularLocation>
        <location evidence="19">Zymogen granule membrane</location>
        <topology evidence="19">Peripheral membrane protein</topology>
    </subcellularLocation>
</comment>
<keyword evidence="10 42" id="KW-0442">Lipid degradation</keyword>
<comment type="catalytic activity">
    <reaction evidence="22">
        <text>(9Z-octadecenoyl)-glycerol + H2O = glycerol + (9Z)-octadecenoate + H(+)</text>
        <dbReference type="Rhea" id="RHEA:39955"/>
        <dbReference type="ChEBI" id="CHEBI:15377"/>
        <dbReference type="ChEBI" id="CHEBI:15378"/>
        <dbReference type="ChEBI" id="CHEBI:17754"/>
        <dbReference type="ChEBI" id="CHEBI:30823"/>
        <dbReference type="ChEBI" id="CHEBI:75937"/>
    </reaction>
    <physiologicalReaction direction="left-to-right" evidence="22">
        <dbReference type="Rhea" id="RHEA:39956"/>
    </physiologicalReaction>
</comment>
<comment type="catalytic activity">
    <reaction evidence="24">
        <text>1-(9Z-octadecenoyl)-glycerol + H2O = glycerol + (9Z)-octadecenoate + H(+)</text>
        <dbReference type="Rhea" id="RHEA:38487"/>
        <dbReference type="ChEBI" id="CHEBI:15377"/>
        <dbReference type="ChEBI" id="CHEBI:15378"/>
        <dbReference type="ChEBI" id="CHEBI:17754"/>
        <dbReference type="ChEBI" id="CHEBI:30823"/>
        <dbReference type="ChEBI" id="CHEBI:75342"/>
    </reaction>
    <physiologicalReaction direction="left-to-right" evidence="24">
        <dbReference type="Rhea" id="RHEA:38488"/>
    </physiologicalReaction>
</comment>
<evidence type="ECO:0000256" key="21">
    <source>
        <dbReference type="ARBA" id="ARBA00036575"/>
    </source>
</evidence>
<dbReference type="InterPro" id="IPR013818">
    <property type="entry name" value="Lipase"/>
</dbReference>
<comment type="catalytic activity">
    <reaction evidence="34">
        <text>a 1,2-diacyl-sn-glycero-3-phosphocholine + H2O = a monoacyl-sn-glycero-3-phosphocholine + a fatty acid + H(+)</text>
        <dbReference type="Rhea" id="RHEA:44664"/>
        <dbReference type="ChEBI" id="CHEBI:15377"/>
        <dbReference type="ChEBI" id="CHEBI:15378"/>
        <dbReference type="ChEBI" id="CHEBI:28868"/>
        <dbReference type="ChEBI" id="CHEBI:57643"/>
        <dbReference type="ChEBI" id="CHEBI:84465"/>
    </reaction>
    <physiologicalReaction direction="left-to-right" evidence="34">
        <dbReference type="Rhea" id="RHEA:44665"/>
    </physiologicalReaction>
</comment>
<evidence type="ECO:0000256" key="27">
    <source>
        <dbReference type="ARBA" id="ARBA00047744"/>
    </source>
</evidence>
<dbReference type="GO" id="GO:0047714">
    <property type="term" value="F:galactolipase activity"/>
    <property type="evidence" value="ECO:0007669"/>
    <property type="project" value="UniProtKB-EC"/>
</dbReference>
<evidence type="ECO:0000256" key="4">
    <source>
        <dbReference type="ARBA" id="ARBA00005189"/>
    </source>
</evidence>
<keyword evidence="15" id="KW-0966">Cell projection</keyword>
<comment type="pathway">
    <text evidence="18">Glycolipid metabolism.</text>
</comment>
<comment type="catalytic activity">
    <reaction evidence="37">
        <text>1,2-didodecanoyl-3-beta-D-galactosyl-sn-glycerol + H2O = dodecanoyl-3-beta-D-galactosyl-sn-glycerol + dodecanoate + H(+)</text>
        <dbReference type="Rhea" id="RHEA:48540"/>
        <dbReference type="ChEBI" id="CHEBI:15377"/>
        <dbReference type="ChEBI" id="CHEBI:15378"/>
        <dbReference type="ChEBI" id="CHEBI:18262"/>
        <dbReference type="ChEBI" id="CHEBI:90340"/>
        <dbReference type="ChEBI" id="CHEBI:90515"/>
    </reaction>
    <physiologicalReaction direction="left-to-right" evidence="37">
        <dbReference type="Rhea" id="RHEA:48541"/>
    </physiologicalReaction>
</comment>
<comment type="catalytic activity">
    <reaction evidence="28">
        <text>a 1,2-diacyl-3-O-[alpha-D-galactosyl-(1-&gt;6)-beta-D-galactosyl]-sn-glycerol + H2O = acyl-3-O-[alpha-D-galactosyl-(1-&gt;6)-beta-D-galactosyl]-sn-glycerol + a fatty acid + H(+)</text>
        <dbReference type="Rhea" id="RHEA:48372"/>
        <dbReference type="ChEBI" id="CHEBI:15377"/>
        <dbReference type="ChEBI" id="CHEBI:15378"/>
        <dbReference type="ChEBI" id="CHEBI:28396"/>
        <dbReference type="ChEBI" id="CHEBI:28868"/>
        <dbReference type="ChEBI" id="CHEBI:90310"/>
    </reaction>
    <physiologicalReaction direction="left-to-right" evidence="28">
        <dbReference type="Rhea" id="RHEA:48373"/>
    </physiologicalReaction>
</comment>
<comment type="catalytic activity">
    <reaction evidence="20">
        <text>a 1,2-diacyl-3-O-(beta-D-galactosyl)-sn-glycerol + 2 H2O = 3-beta-D-galactosyl-sn-glycerol + 2 a fatty acid + 2 H(+)</text>
        <dbReference type="Rhea" id="RHEA:13189"/>
        <dbReference type="ChEBI" id="CHEBI:15377"/>
        <dbReference type="ChEBI" id="CHEBI:15378"/>
        <dbReference type="ChEBI" id="CHEBI:15754"/>
        <dbReference type="ChEBI" id="CHEBI:17615"/>
        <dbReference type="ChEBI" id="CHEBI:28868"/>
        <dbReference type="EC" id="3.1.1.26"/>
    </reaction>
    <physiologicalReaction direction="left-to-right" evidence="20">
        <dbReference type="Rhea" id="RHEA:13190"/>
    </physiologicalReaction>
</comment>
<dbReference type="OrthoDB" id="199913at2759"/>
<comment type="catalytic activity">
    <reaction evidence="35">
        <text>1,2,3-trioctanoylglycerol + H2O = dioctanoylglycerol + octanoate + H(+)</text>
        <dbReference type="Rhea" id="RHEA:47864"/>
        <dbReference type="ChEBI" id="CHEBI:15377"/>
        <dbReference type="ChEBI" id="CHEBI:15378"/>
        <dbReference type="ChEBI" id="CHEBI:25646"/>
        <dbReference type="ChEBI" id="CHEBI:76978"/>
        <dbReference type="ChEBI" id="CHEBI:88066"/>
    </reaction>
    <physiologicalReaction direction="left-to-right" evidence="35">
        <dbReference type="Rhea" id="RHEA:47865"/>
    </physiologicalReaction>
</comment>
<dbReference type="EC" id="3.1.1.3" evidence="42"/>
<dbReference type="Proteomes" id="UP000424527">
    <property type="component" value="Unassembled WGS sequence"/>
</dbReference>
<protein>
    <recommendedName>
        <fullName evidence="42">Triacylglycerol lipase</fullName>
        <ecNumber evidence="42">3.1.1.3</ecNumber>
    </recommendedName>
    <alternativeName>
        <fullName evidence="42">Pancreatic lipase</fullName>
    </alternativeName>
</protein>
<comment type="similarity">
    <text evidence="5 41">Belongs to the AB hydrolase superfamily. Lipase family.</text>
</comment>
<evidence type="ECO:0000256" key="25">
    <source>
        <dbReference type="ARBA" id="ARBA00047618"/>
    </source>
</evidence>
<evidence type="ECO:0000256" key="5">
    <source>
        <dbReference type="ARBA" id="ARBA00010701"/>
    </source>
</evidence>
<comment type="catalytic activity">
    <reaction evidence="36">
        <text>long chain 1,2-diacyl-3-O-[alpha-D-galactosyl-(1-&gt;6)-beta-D-galactosyl]-sn-glycerol + H2O = long chain acyl-3-O-[alpha-D-galactosyl-(1-&gt;6)-beta-D-galactosyl]-sn-glycerol + a fatty acid + H(+)</text>
        <dbReference type="Rhea" id="RHEA:48708"/>
        <dbReference type="ChEBI" id="CHEBI:15377"/>
        <dbReference type="ChEBI" id="CHEBI:15378"/>
        <dbReference type="ChEBI" id="CHEBI:28868"/>
        <dbReference type="ChEBI" id="CHEBI:90463"/>
        <dbReference type="ChEBI" id="CHEBI:90774"/>
    </reaction>
    <physiologicalReaction direction="left-to-right" evidence="36">
        <dbReference type="Rhea" id="RHEA:48709"/>
    </physiologicalReaction>
</comment>
<dbReference type="InterPro" id="IPR002331">
    <property type="entry name" value="Lipase_panc"/>
</dbReference>
<dbReference type="SUPFAM" id="SSF53474">
    <property type="entry name" value="alpha/beta-Hydrolases"/>
    <property type="match status" value="1"/>
</dbReference>
<keyword evidence="45" id="KW-1185">Reference proteome</keyword>
<dbReference type="InterPro" id="IPR029058">
    <property type="entry name" value="AB_hydrolase_fold"/>
</dbReference>
<comment type="catalytic activity">
    <reaction evidence="32">
        <text>long chain 1,2-diacyl-3-O-beta-D-galactosyl-sn-glycerol + H2O = long chain acyl-3-O-beta-D-galactosyl-sn-glycerol + a fatty acid + H(+)</text>
        <dbReference type="Rhea" id="RHEA:48700"/>
        <dbReference type="ChEBI" id="CHEBI:15377"/>
        <dbReference type="ChEBI" id="CHEBI:15378"/>
        <dbReference type="ChEBI" id="CHEBI:28868"/>
        <dbReference type="ChEBI" id="CHEBI:90477"/>
        <dbReference type="ChEBI" id="CHEBI:90770"/>
    </reaction>
    <physiologicalReaction direction="left-to-right" evidence="32">
        <dbReference type="Rhea" id="RHEA:48701"/>
    </physiologicalReaction>
</comment>
<feature type="binding site" evidence="39">
    <location>
        <position position="241"/>
    </location>
    <ligand>
        <name>Ca(2+)</name>
        <dbReference type="ChEBI" id="CHEBI:29108"/>
    </ligand>
</feature>
<evidence type="ECO:0000256" key="23">
    <source>
        <dbReference type="ARBA" id="ARBA00047296"/>
    </source>
</evidence>
<dbReference type="Pfam" id="PF01477">
    <property type="entry name" value="PLAT"/>
    <property type="match status" value="1"/>
</dbReference>
<dbReference type="PIRSF" id="PIRSF000865">
    <property type="entry name" value="Lipoprotein_lipase_LIPH"/>
    <property type="match status" value="1"/>
</dbReference>
<evidence type="ECO:0000256" key="40">
    <source>
        <dbReference type="PIRSR" id="PIRSR000865-3"/>
    </source>
</evidence>
<evidence type="ECO:0000256" key="33">
    <source>
        <dbReference type="ARBA" id="ARBA00049076"/>
    </source>
</evidence>
<dbReference type="Pfam" id="PF00151">
    <property type="entry name" value="Lipase"/>
    <property type="match status" value="1"/>
</dbReference>
<evidence type="ECO:0000256" key="3">
    <source>
        <dbReference type="ARBA" id="ARBA00004879"/>
    </source>
</evidence>
<evidence type="ECO:0000256" key="18">
    <source>
        <dbReference type="ARBA" id="ARBA00023590"/>
    </source>
</evidence>
<feature type="disulfide bond" evidence="40">
    <location>
        <begin position="57"/>
        <end position="63"/>
    </location>
</feature>
<comment type="catalytic activity">
    <reaction evidence="25">
        <text>1,2-didecanoylglycerol + H2O = decanoylglycerol + decanoate + H(+)</text>
        <dbReference type="Rhea" id="RHEA:48596"/>
        <dbReference type="ChEBI" id="CHEBI:11152"/>
        <dbReference type="ChEBI" id="CHEBI:15377"/>
        <dbReference type="ChEBI" id="CHEBI:15378"/>
        <dbReference type="ChEBI" id="CHEBI:27689"/>
        <dbReference type="ChEBI" id="CHEBI:90605"/>
    </reaction>
    <physiologicalReaction direction="left-to-right" evidence="25">
        <dbReference type="Rhea" id="RHEA:48597"/>
    </physiologicalReaction>
</comment>
<dbReference type="SUPFAM" id="SSF49723">
    <property type="entry name" value="Lipase/lipooxygenase domain (PLAT/LH2 domain)"/>
    <property type="match status" value="1"/>
</dbReference>
<keyword evidence="7 39" id="KW-0479">Metal-binding</keyword>
<feature type="disulfide bond" evidence="40">
    <location>
        <begin position="335"/>
        <end position="346"/>
    </location>
</feature>
<evidence type="ECO:0000256" key="15">
    <source>
        <dbReference type="ARBA" id="ARBA00023273"/>
    </source>
</evidence>
<feature type="domain" description="PLAT" evidence="43">
    <location>
        <begin position="388"/>
        <end position="501"/>
    </location>
</feature>
<evidence type="ECO:0000256" key="16">
    <source>
        <dbReference type="ARBA" id="ARBA00023329"/>
    </source>
</evidence>
<evidence type="ECO:0000256" key="22">
    <source>
        <dbReference type="ARBA" id="ARBA00047270"/>
    </source>
</evidence>
<evidence type="ECO:0000256" key="14">
    <source>
        <dbReference type="ARBA" id="ARBA00023180"/>
    </source>
</evidence>
<comment type="catalytic activity">
    <reaction evidence="27">
        <text>1,2,3-tripropanoylglycerol + H2O = dipropanoylglycerol + propanoate + H(+)</text>
        <dbReference type="Rhea" id="RHEA:48024"/>
        <dbReference type="ChEBI" id="CHEBI:15377"/>
        <dbReference type="ChEBI" id="CHEBI:15378"/>
        <dbReference type="ChEBI" id="CHEBI:17272"/>
        <dbReference type="ChEBI" id="CHEBI:88153"/>
        <dbReference type="ChEBI" id="CHEBI:88155"/>
    </reaction>
    <physiologicalReaction direction="left-to-right" evidence="27">
        <dbReference type="Rhea" id="RHEA:48025"/>
    </physiologicalReaction>
</comment>
<comment type="catalytic activity">
    <reaction evidence="30">
        <text>1,2,3-tributanoylglycerol + H2O = dibutanoylglycerol + butanoate + H(+)</text>
        <dbReference type="Rhea" id="RHEA:40475"/>
        <dbReference type="ChEBI" id="CHEBI:15377"/>
        <dbReference type="ChEBI" id="CHEBI:15378"/>
        <dbReference type="ChEBI" id="CHEBI:17968"/>
        <dbReference type="ChEBI" id="CHEBI:35020"/>
        <dbReference type="ChEBI" id="CHEBI:76478"/>
    </reaction>
    <physiologicalReaction direction="left-to-right" evidence="30">
        <dbReference type="Rhea" id="RHEA:40476"/>
    </physiologicalReaction>
</comment>
<dbReference type="AlphaFoldDB" id="A0A6G0HMK8"/>
<comment type="catalytic activity">
    <reaction evidence="26">
        <text>di-(9Z)-octadecenoylglycerol + H2O = (9Z-octadecenoyl)-glycerol + (9Z)-octadecenoate + H(+)</text>
        <dbReference type="Rhea" id="RHEA:47868"/>
        <dbReference type="ChEBI" id="CHEBI:15377"/>
        <dbReference type="ChEBI" id="CHEBI:15378"/>
        <dbReference type="ChEBI" id="CHEBI:30823"/>
        <dbReference type="ChEBI" id="CHEBI:75937"/>
        <dbReference type="ChEBI" id="CHEBI:75945"/>
    </reaction>
    <physiologicalReaction direction="left-to-right" evidence="26">
        <dbReference type="Rhea" id="RHEA:47869"/>
    </physiologicalReaction>
</comment>
<comment type="catalytic activity">
    <reaction evidence="33">
        <text>1,2-dioctanoyl-3-O-[alpha-D-galactosyl-(1-&gt;6)-beta-D-galactosyl]-sn-glycerol + H2O = octanoyl-3-O-[alpha-D-galactosyl-(1-&gt;6)-beta-D-galactosyl]-sn-glycerol + octanoate + H(+)</text>
        <dbReference type="Rhea" id="RHEA:48692"/>
        <dbReference type="ChEBI" id="CHEBI:15377"/>
        <dbReference type="ChEBI" id="CHEBI:15378"/>
        <dbReference type="ChEBI" id="CHEBI:25646"/>
        <dbReference type="ChEBI" id="CHEBI:90457"/>
        <dbReference type="ChEBI" id="CHEBI:90768"/>
    </reaction>
    <physiologicalReaction direction="left-to-right" evidence="33">
        <dbReference type="Rhea" id="RHEA:48693"/>
    </physiologicalReaction>
</comment>
<feature type="disulfide bond" evidence="40">
    <location>
        <begin position="288"/>
        <end position="311"/>
    </location>
</feature>
<dbReference type="FunFam" id="2.60.60.20:FF:000003">
    <property type="entry name" value="Triacylglycerol lipase"/>
    <property type="match status" value="1"/>
</dbReference>
<evidence type="ECO:0000259" key="43">
    <source>
        <dbReference type="SMART" id="SM00308"/>
    </source>
</evidence>
<feature type="active site" description="Charge relay system" evidence="38">
    <location>
        <position position="227"/>
    </location>
</feature>
<evidence type="ECO:0000256" key="8">
    <source>
        <dbReference type="ARBA" id="ARBA00022801"/>
    </source>
</evidence>
<evidence type="ECO:0000256" key="34">
    <source>
        <dbReference type="ARBA" id="ARBA00049154"/>
    </source>
</evidence>
<dbReference type="PANTHER" id="PTHR11610">
    <property type="entry name" value="LIPASE"/>
    <property type="match status" value="1"/>
</dbReference>
<dbReference type="Gene3D" id="3.40.50.1820">
    <property type="entry name" value="alpha/beta hydrolase"/>
    <property type="match status" value="1"/>
</dbReference>
<dbReference type="GO" id="GO:0005615">
    <property type="term" value="C:extracellular space"/>
    <property type="evidence" value="ECO:0007669"/>
    <property type="project" value="TreeGrafter"/>
</dbReference>
<evidence type="ECO:0000256" key="29">
    <source>
        <dbReference type="ARBA" id="ARBA00048268"/>
    </source>
</evidence>
<dbReference type="GO" id="GO:0016042">
    <property type="term" value="P:lipid catabolic process"/>
    <property type="evidence" value="ECO:0007669"/>
    <property type="project" value="UniProtKB-KW"/>
</dbReference>
<dbReference type="GO" id="GO:0046872">
    <property type="term" value="F:metal ion binding"/>
    <property type="evidence" value="ECO:0007669"/>
    <property type="project" value="UniProtKB-KW"/>
</dbReference>
<dbReference type="InterPro" id="IPR036392">
    <property type="entry name" value="PLAT/LH2_dom_sf"/>
</dbReference>
<comment type="catalytic activity">
    <reaction evidence="23">
        <text>1,2-didodecanoyl-3-O-[alpha-D-galactosyl-(1-&gt;6)-beta-D-galactosyl]-sn-glycerol + H2O = dodecanoyl-3-O-[alpha-D-galactosyl-(1-&gt;6)-beta-D-galactosyl]-sn-glycerol + dodecanoate + H(+)</text>
        <dbReference type="Rhea" id="RHEA:48516"/>
        <dbReference type="ChEBI" id="CHEBI:15377"/>
        <dbReference type="ChEBI" id="CHEBI:15378"/>
        <dbReference type="ChEBI" id="CHEBI:18262"/>
        <dbReference type="ChEBI" id="CHEBI:90337"/>
        <dbReference type="ChEBI" id="CHEBI:90359"/>
    </reaction>
    <physiologicalReaction direction="left-to-right" evidence="23">
        <dbReference type="Rhea" id="RHEA:48517"/>
    </physiologicalReaction>
</comment>
<dbReference type="InterPro" id="IPR033906">
    <property type="entry name" value="Lipase_N"/>
</dbReference>
<evidence type="ECO:0000256" key="42">
    <source>
        <dbReference type="RuleBase" id="RU362046"/>
    </source>
</evidence>
<dbReference type="PANTHER" id="PTHR11610:SF165">
    <property type="entry name" value="PANCREATIC LIPASE-RELATED PROTEIN 2"/>
    <property type="match status" value="1"/>
</dbReference>
<evidence type="ECO:0000313" key="45">
    <source>
        <dbReference type="Proteomes" id="UP000424527"/>
    </source>
</evidence>
<feature type="disulfide bond" evidence="40">
    <location>
        <begin position="485"/>
        <end position="501"/>
    </location>
</feature>
<comment type="caution">
    <text evidence="44">The sequence shown here is derived from an EMBL/GenBank/DDBJ whole genome shotgun (WGS) entry which is preliminary data.</text>
</comment>
<dbReference type="PRINTS" id="PR00823">
    <property type="entry name" value="PANCLIPASE"/>
</dbReference>
<name>A0A6G0HMK8_LARCR</name>
<evidence type="ECO:0000256" key="35">
    <source>
        <dbReference type="ARBA" id="ARBA00049290"/>
    </source>
</evidence>
<evidence type="ECO:0000256" key="31">
    <source>
        <dbReference type="ARBA" id="ARBA00048386"/>
    </source>
</evidence>
<reference evidence="44 45" key="1">
    <citation type="submission" date="2019-07" db="EMBL/GenBank/DDBJ databases">
        <title>Chromosome genome assembly for large yellow croaker.</title>
        <authorList>
            <person name="Xiao S."/>
        </authorList>
    </citation>
    <scope>NUCLEOTIDE SEQUENCE [LARGE SCALE GENOMIC DNA]</scope>
    <source>
        <strain evidence="44">JMULYC20181020</strain>
        <tissue evidence="44">Muscle</tissue>
    </source>
</reference>
<dbReference type="InterPro" id="IPR016272">
    <property type="entry name" value="Lipase_LIPH"/>
</dbReference>
<evidence type="ECO:0000313" key="44">
    <source>
        <dbReference type="EMBL" id="KAE8280206.1"/>
    </source>
</evidence>
<proteinExistence type="inferred from homology"/>
<evidence type="ECO:0000256" key="20">
    <source>
        <dbReference type="ARBA" id="ARBA00036503"/>
    </source>
</evidence>
<evidence type="ECO:0000256" key="30">
    <source>
        <dbReference type="ARBA" id="ARBA00048377"/>
    </source>
</evidence>
<evidence type="ECO:0000256" key="12">
    <source>
        <dbReference type="ARBA" id="ARBA00023136"/>
    </source>
</evidence>
<keyword evidence="8" id="KW-0378">Hydrolase</keyword>
<dbReference type="CDD" id="cd00707">
    <property type="entry name" value="Pancreat_lipase_like"/>
    <property type="match status" value="1"/>
</dbReference>
<comment type="catalytic activity">
    <reaction evidence="17">
        <text>a triacylglycerol + H2O = a diacylglycerol + a fatty acid + H(+)</text>
        <dbReference type="Rhea" id="RHEA:12044"/>
        <dbReference type="ChEBI" id="CHEBI:15377"/>
        <dbReference type="ChEBI" id="CHEBI:15378"/>
        <dbReference type="ChEBI" id="CHEBI:17855"/>
        <dbReference type="ChEBI" id="CHEBI:18035"/>
        <dbReference type="ChEBI" id="CHEBI:28868"/>
        <dbReference type="EC" id="3.1.1.3"/>
    </reaction>
    <physiologicalReaction direction="left-to-right" evidence="17">
        <dbReference type="Rhea" id="RHEA:12045"/>
    </physiologicalReaction>
</comment>
<dbReference type="InterPro" id="IPR000734">
    <property type="entry name" value="TAG_lipase"/>
</dbReference>
<sequence>MNKWIADKERGRENQDLVGVFKAVQFTTMLSGLEMSQLYSFGLLCFFIGVSCAAEVCFNDLGCFDDLPPWGGTAQRPASILPWNKEEIGIRFLLFTQKNRYYQEIKADKSIQASNYSGIKKTRLIIPGYLEKGDEDWPQEMCKVMVSWENVNCIAVEWKKGVRTQYAQAANNARVVAAQMASMIKFLMGNYKQKADKFHIIGHSLGAHVAGDTGSRIPGLARITGLDPAEPYFQDTDPSVRLDTSDAIFVDVIHTDGLPFNSRLGLGMSQSVGHIDFYPNGGELMPGCSTNKGKPTDLDAIWEGTMKFDACNHVRAHQYYSESIVKPQGFVGFPCSDKDSFAAGKCFPCADNKCPLMGHHADKFTVTDGIVNTKYFLNTGSLKPFGCYSYKVTATLDGPSWPNPGFMYVALTGDNDSTKEYQLHVGTMMPGQNYEVLIDAEVDVGDVTAVNFRWNNHIFNPLNPKYGASKVELQRGKDKKIMFFCGTENVVENKIQSVLPCQA</sequence>
<keyword evidence="13 40" id="KW-1015">Disulfide bond</keyword>
<evidence type="ECO:0000256" key="36">
    <source>
        <dbReference type="ARBA" id="ARBA00049352"/>
    </source>
</evidence>
<evidence type="ECO:0000256" key="1">
    <source>
        <dbReference type="ARBA" id="ARBA00004487"/>
    </source>
</evidence>
<evidence type="ECO:0000256" key="26">
    <source>
        <dbReference type="ARBA" id="ARBA00047741"/>
    </source>
</evidence>
<dbReference type="GO" id="GO:0043005">
    <property type="term" value="C:neuron projection"/>
    <property type="evidence" value="ECO:0007669"/>
    <property type="project" value="UniProtKB-SubCell"/>
</dbReference>
<dbReference type="SMART" id="SM00308">
    <property type="entry name" value="LH2"/>
    <property type="match status" value="1"/>
</dbReference>
<feature type="binding site" evidence="39">
    <location>
        <position position="246"/>
    </location>
    <ligand>
        <name>Ca(2+)</name>
        <dbReference type="ChEBI" id="CHEBI:29108"/>
    </ligand>
</feature>
<feature type="active site" description="Nucleophile" evidence="38">
    <location>
        <position position="204"/>
    </location>
</feature>
<keyword evidence="6 42" id="KW-0964">Secreted</keyword>
<comment type="catalytic activity">
    <reaction evidence="31">
        <text>1,2,3-tri-(9Z-octadecenoyl)-glycerol + H2O = di-(9Z)-octadecenoylglycerol + (9Z)-octadecenoate + H(+)</text>
        <dbReference type="Rhea" id="RHEA:38575"/>
        <dbReference type="ChEBI" id="CHEBI:15377"/>
        <dbReference type="ChEBI" id="CHEBI:15378"/>
        <dbReference type="ChEBI" id="CHEBI:30823"/>
        <dbReference type="ChEBI" id="CHEBI:53753"/>
        <dbReference type="ChEBI" id="CHEBI:75945"/>
    </reaction>
    <physiologicalReaction direction="left-to-right" evidence="31">
        <dbReference type="Rhea" id="RHEA:38576"/>
    </physiologicalReaction>
</comment>
<gene>
    <name evidence="44" type="ORF">D5F01_LYC20758</name>
</gene>
<evidence type="ECO:0000256" key="38">
    <source>
        <dbReference type="PIRSR" id="PIRSR000865-1"/>
    </source>
</evidence>
<evidence type="ECO:0000256" key="32">
    <source>
        <dbReference type="ARBA" id="ARBA00048546"/>
    </source>
</evidence>
<feature type="active site" description="Charge relay system" evidence="38">
    <location>
        <position position="313"/>
    </location>
</feature>
<comment type="pathway">
    <text evidence="3">Glycerolipid metabolism; triacylglycerol degradation.</text>
</comment>
<dbReference type="Gene3D" id="2.60.60.20">
    <property type="entry name" value="PLAT/LH2 domain"/>
    <property type="match status" value="1"/>
</dbReference>
<dbReference type="InterPro" id="IPR001024">
    <property type="entry name" value="PLAT/LH2_dom"/>
</dbReference>
<dbReference type="KEGG" id="lco:104939162"/>
<evidence type="ECO:0000256" key="6">
    <source>
        <dbReference type="ARBA" id="ARBA00022525"/>
    </source>
</evidence>
<comment type="pathway">
    <text evidence="4">Lipid metabolism.</text>
</comment>
<evidence type="ECO:0000256" key="41">
    <source>
        <dbReference type="RuleBase" id="RU004262"/>
    </source>
</evidence>
<dbReference type="EMBL" id="REGW02000021">
    <property type="protein sequence ID" value="KAE8280206.1"/>
    <property type="molecule type" value="Genomic_DNA"/>
</dbReference>
<evidence type="ECO:0000256" key="9">
    <source>
        <dbReference type="ARBA" id="ARBA00022837"/>
    </source>
</evidence>
<keyword evidence="12" id="KW-0472">Membrane</keyword>
<organism evidence="44 45">
    <name type="scientific">Larimichthys crocea</name>
    <name type="common">Large yellow croaker</name>
    <name type="synonym">Pseudosciaena crocea</name>
    <dbReference type="NCBI Taxonomy" id="215358"/>
    <lineage>
        <taxon>Eukaryota</taxon>
        <taxon>Metazoa</taxon>
        <taxon>Chordata</taxon>
        <taxon>Craniata</taxon>
        <taxon>Vertebrata</taxon>
        <taxon>Euteleostomi</taxon>
        <taxon>Actinopterygii</taxon>
        <taxon>Neopterygii</taxon>
        <taxon>Teleostei</taxon>
        <taxon>Neoteleostei</taxon>
        <taxon>Acanthomorphata</taxon>
        <taxon>Eupercaria</taxon>
        <taxon>Sciaenidae</taxon>
        <taxon>Larimichthys</taxon>
    </lineage>
</organism>
<keyword evidence="9 39" id="KW-0106">Calcium</keyword>
<feature type="disulfide bond" evidence="40">
    <location>
        <begin position="142"/>
        <end position="153"/>
    </location>
</feature>
<keyword evidence="16" id="KW-0968">Cytoplasmic vesicle</keyword>
<accession>A0A6G0HMK8</accession>
<evidence type="ECO:0000256" key="28">
    <source>
        <dbReference type="ARBA" id="ARBA00048139"/>
    </source>
</evidence>
<evidence type="ECO:0000256" key="10">
    <source>
        <dbReference type="ARBA" id="ARBA00022963"/>
    </source>
</evidence>
<evidence type="ECO:0000256" key="7">
    <source>
        <dbReference type="ARBA" id="ARBA00022723"/>
    </source>
</evidence>
<evidence type="ECO:0000256" key="39">
    <source>
        <dbReference type="PIRSR" id="PIRSR000865-2"/>
    </source>
</evidence>
<evidence type="ECO:0000256" key="37">
    <source>
        <dbReference type="ARBA" id="ARBA00049420"/>
    </source>
</evidence>
<feature type="disulfide bond" evidence="40">
    <location>
        <begin position="349"/>
        <end position="354"/>
    </location>
</feature>
<keyword evidence="11 42" id="KW-0443">Lipid metabolism</keyword>
<evidence type="ECO:0000256" key="13">
    <source>
        <dbReference type="ARBA" id="ARBA00023157"/>
    </source>
</evidence>
<dbReference type="GO" id="GO:0042589">
    <property type="term" value="C:zymogen granule membrane"/>
    <property type="evidence" value="ECO:0007669"/>
    <property type="project" value="UniProtKB-SubCell"/>
</dbReference>
<feature type="binding site" evidence="39">
    <location>
        <position position="243"/>
    </location>
    <ligand>
        <name>Ca(2+)</name>
        <dbReference type="ChEBI" id="CHEBI:29108"/>
    </ligand>
</feature>
<dbReference type="FunFam" id="3.40.50.1820:FF:000033">
    <property type="entry name" value="Pancreatic triacylglycerol lipase"/>
    <property type="match status" value="1"/>
</dbReference>
<keyword evidence="14" id="KW-0325">Glycoprotein</keyword>
<evidence type="ECO:0000256" key="24">
    <source>
        <dbReference type="ARBA" id="ARBA00047438"/>
    </source>
</evidence>
<dbReference type="PRINTS" id="PR00821">
    <property type="entry name" value="TAGLIPASE"/>
</dbReference>
<comment type="catalytic activity">
    <reaction evidence="29">
        <text>1,2-dioctanoyl-3-O-beta-D-galactosyl-sn-glycerol + H2O = octanoyl-3-(beta-D-galactosyl)-sn-glycerol + octanoate + H(+)</text>
        <dbReference type="Rhea" id="RHEA:48696"/>
        <dbReference type="ChEBI" id="CHEBI:15377"/>
        <dbReference type="ChEBI" id="CHEBI:15378"/>
        <dbReference type="ChEBI" id="CHEBI:25646"/>
        <dbReference type="ChEBI" id="CHEBI:90453"/>
        <dbReference type="ChEBI" id="CHEBI:90769"/>
    </reaction>
    <physiologicalReaction direction="left-to-right" evidence="29">
        <dbReference type="Rhea" id="RHEA:48697"/>
    </physiologicalReaction>
</comment>
<evidence type="ECO:0000256" key="11">
    <source>
        <dbReference type="ARBA" id="ARBA00023098"/>
    </source>
</evidence>
<evidence type="ECO:0000256" key="2">
    <source>
        <dbReference type="ARBA" id="ARBA00004613"/>
    </source>
</evidence>
<evidence type="ECO:0000256" key="19">
    <source>
        <dbReference type="ARBA" id="ARBA00024321"/>
    </source>
</evidence>
<evidence type="ECO:0000256" key="17">
    <source>
        <dbReference type="ARBA" id="ARBA00023369"/>
    </source>
</evidence>
<dbReference type="GO" id="GO:0004465">
    <property type="term" value="F:lipoprotein lipase activity"/>
    <property type="evidence" value="ECO:0007669"/>
    <property type="project" value="TreeGrafter"/>
</dbReference>
<comment type="catalytic activity">
    <reaction evidence="21">
        <text>1-beta-D-galactosyl-2,3-didodecanoyl-sn-glycerol + H2O = 1-beta-D-galactosyl-dodecanoyl-sn-glycerol + dodecanoate + H(+)</text>
        <dbReference type="Rhea" id="RHEA:48536"/>
        <dbReference type="ChEBI" id="CHEBI:15377"/>
        <dbReference type="ChEBI" id="CHEBI:15378"/>
        <dbReference type="ChEBI" id="CHEBI:18262"/>
        <dbReference type="ChEBI" id="CHEBI:90342"/>
        <dbReference type="ChEBI" id="CHEBI:90514"/>
    </reaction>
    <physiologicalReaction direction="left-to-right" evidence="21">
        <dbReference type="Rhea" id="RHEA:48537"/>
    </physiologicalReaction>
</comment>